<dbReference type="PANTHER" id="PTHR48104:SF30">
    <property type="entry name" value="METACASPASE-1"/>
    <property type="match status" value="1"/>
</dbReference>
<dbReference type="Proteomes" id="UP000800093">
    <property type="component" value="Unassembled WGS sequence"/>
</dbReference>
<evidence type="ECO:0000256" key="1">
    <source>
        <dbReference type="ARBA" id="ARBA00009005"/>
    </source>
</evidence>
<keyword evidence="3" id="KW-0645">Protease</keyword>
<comment type="similarity">
    <text evidence="1">Belongs to the peptidase C14B family.</text>
</comment>
<keyword evidence="3" id="KW-0378">Hydrolase</keyword>
<gene>
    <name evidence="6" type="ORF">CC78DRAFT_537746</name>
</gene>
<evidence type="ECO:0000259" key="5">
    <source>
        <dbReference type="Pfam" id="PF00656"/>
    </source>
</evidence>
<comment type="caution">
    <text evidence="6">The sequence shown here is derived from an EMBL/GenBank/DDBJ whole genome shotgun (WGS) entry which is preliminary data.</text>
</comment>
<name>A0A9P4K2V5_9PLEO</name>
<proteinExistence type="inferred from homology"/>
<keyword evidence="2" id="KW-0053">Apoptosis</keyword>
<dbReference type="AlphaFoldDB" id="A0A9P4K2V5"/>
<dbReference type="Pfam" id="PF00656">
    <property type="entry name" value="Peptidase_C14"/>
    <property type="match status" value="1"/>
</dbReference>
<dbReference type="Gene3D" id="3.40.50.1460">
    <property type="match status" value="1"/>
</dbReference>
<dbReference type="SUPFAM" id="SSF52129">
    <property type="entry name" value="Caspase-like"/>
    <property type="match status" value="1"/>
</dbReference>
<feature type="domain" description="Peptidase C14 caspase" evidence="5">
    <location>
        <begin position="4"/>
        <end position="240"/>
    </location>
</feature>
<dbReference type="InterPro" id="IPR011600">
    <property type="entry name" value="Pept_C14_caspase"/>
</dbReference>
<evidence type="ECO:0000256" key="2">
    <source>
        <dbReference type="ARBA" id="ARBA00022703"/>
    </source>
</evidence>
<evidence type="ECO:0000313" key="6">
    <source>
        <dbReference type="EMBL" id="KAF2258469.1"/>
    </source>
</evidence>
<sequence length="637" mass="70365">MPTRRALLIASSYGGLQGPPNDANMMKSTLEPFGFMITKCCDANATRDGILQALKRLAAEISIDDSVVVYYSGHGGIVESPLLEGQVTEGTNTTSPWRYQFLVPVDYHMSTPTDFRGILDIELSMILRSMTETIKNVTVILDCCHASRMVREPGLGDLAVSRSVPAVRWHDITKLASVLESSEYRPKGIYDEENSPFVCLAAAAATETAWEYRNSGGRWCGAMTEALARVLSDCRGHLISWRASLFRISELIKITFPNQRPYLTGKVDRHHFSLSESLTDGFHILNEVDAAVIQAGSISGVLAGNTYSIMNHGARTANTREQLAEAHVMEATSFRAVVHLKFSQPGITRLPDGGAIAFLKESVLPKWPVEIPPGIPWLEALVLGSRFIKLQESKDSGFTFATFHLQSNVIALHTKHGVEVTTTPVDGSQEGRLNLQRAVEQLARAQHLQGLKNDIEEEYLHHKTLIEFGILENSFSRRMIRDDGTDSLVENSYTFIRLTNGGSETVYITIFNINAVGKISRVSRIYGVELPQGRSEVILKRKNPPTGIQITWPNGVSRANPLEETLLFILTASAVDLCHLATPVQHPPPHRLGFSGLEKLTWCIASGCSRNANAVDDESILRYSTHRIVFNIMPDST</sequence>
<dbReference type="GO" id="GO:0006915">
    <property type="term" value="P:apoptotic process"/>
    <property type="evidence" value="ECO:0007669"/>
    <property type="project" value="UniProtKB-KW"/>
</dbReference>
<dbReference type="InterPro" id="IPR050452">
    <property type="entry name" value="Metacaspase"/>
</dbReference>
<keyword evidence="7" id="KW-1185">Reference proteome</keyword>
<accession>A0A9P4K2V5</accession>
<organism evidence="6 7">
    <name type="scientific">Lojkania enalia</name>
    <dbReference type="NCBI Taxonomy" id="147567"/>
    <lineage>
        <taxon>Eukaryota</taxon>
        <taxon>Fungi</taxon>
        <taxon>Dikarya</taxon>
        <taxon>Ascomycota</taxon>
        <taxon>Pezizomycotina</taxon>
        <taxon>Dothideomycetes</taxon>
        <taxon>Pleosporomycetidae</taxon>
        <taxon>Pleosporales</taxon>
        <taxon>Pleosporales incertae sedis</taxon>
        <taxon>Lojkania</taxon>
    </lineage>
</organism>
<dbReference type="GO" id="GO:0006508">
    <property type="term" value="P:proteolysis"/>
    <property type="evidence" value="ECO:0007669"/>
    <property type="project" value="InterPro"/>
</dbReference>
<dbReference type="EMBL" id="ML986763">
    <property type="protein sequence ID" value="KAF2258469.1"/>
    <property type="molecule type" value="Genomic_DNA"/>
</dbReference>
<dbReference type="PANTHER" id="PTHR48104">
    <property type="entry name" value="METACASPASE-4"/>
    <property type="match status" value="1"/>
</dbReference>
<evidence type="ECO:0000256" key="4">
    <source>
        <dbReference type="ARBA" id="ARBA00023145"/>
    </source>
</evidence>
<keyword evidence="4" id="KW-0865">Zymogen</keyword>
<dbReference type="InterPro" id="IPR029030">
    <property type="entry name" value="Caspase-like_dom_sf"/>
</dbReference>
<keyword evidence="3" id="KW-0788">Thiol protease</keyword>
<dbReference type="OrthoDB" id="3223806at2759"/>
<evidence type="ECO:0000256" key="3">
    <source>
        <dbReference type="ARBA" id="ARBA00022807"/>
    </source>
</evidence>
<reference evidence="7" key="1">
    <citation type="journal article" date="2020" name="Stud. Mycol.">
        <title>101 Dothideomycetes genomes: A test case for predicting lifestyles and emergence of pathogens.</title>
        <authorList>
            <person name="Haridas S."/>
            <person name="Albert R."/>
            <person name="Binder M."/>
            <person name="Bloem J."/>
            <person name="LaButti K."/>
            <person name="Salamov A."/>
            <person name="Andreopoulos B."/>
            <person name="Baker S."/>
            <person name="Barry K."/>
            <person name="Bills G."/>
            <person name="Bluhm B."/>
            <person name="Cannon C."/>
            <person name="Castanera R."/>
            <person name="Culley D."/>
            <person name="Daum C."/>
            <person name="Ezra D."/>
            <person name="Gonzalez J."/>
            <person name="Henrissat B."/>
            <person name="Kuo A."/>
            <person name="Liang C."/>
            <person name="Lipzen A."/>
            <person name="Lutzoni F."/>
            <person name="Magnuson J."/>
            <person name="Mondo S."/>
            <person name="Nolan M."/>
            <person name="Ohm R."/>
            <person name="Pangilinan J."/>
            <person name="Park H.-J."/>
            <person name="Ramirez L."/>
            <person name="Alfaro M."/>
            <person name="Sun H."/>
            <person name="Tritt A."/>
            <person name="Yoshinaga Y."/>
            <person name="Zwiers L.-H."/>
            <person name="Turgeon B."/>
            <person name="Goodwin S."/>
            <person name="Spatafora J."/>
            <person name="Crous P."/>
            <person name="Grigoriev I."/>
        </authorList>
    </citation>
    <scope>NUCLEOTIDE SEQUENCE [LARGE SCALE GENOMIC DNA]</scope>
    <source>
        <strain evidence="7">CBS 304.66</strain>
    </source>
</reference>
<evidence type="ECO:0000313" key="7">
    <source>
        <dbReference type="Proteomes" id="UP000800093"/>
    </source>
</evidence>
<dbReference type="GO" id="GO:0005737">
    <property type="term" value="C:cytoplasm"/>
    <property type="evidence" value="ECO:0007669"/>
    <property type="project" value="TreeGrafter"/>
</dbReference>
<protein>
    <recommendedName>
        <fullName evidence="5">Peptidase C14 caspase domain-containing protein</fullName>
    </recommendedName>
</protein>
<dbReference type="GO" id="GO:0004197">
    <property type="term" value="F:cysteine-type endopeptidase activity"/>
    <property type="evidence" value="ECO:0007669"/>
    <property type="project" value="InterPro"/>
</dbReference>